<gene>
    <name evidence="1" type="ORF">C1631_022270</name>
</gene>
<dbReference type="Proteomes" id="UP000236594">
    <property type="component" value="Unassembled WGS sequence"/>
</dbReference>
<dbReference type="AlphaFoldDB" id="A0A316WNY8"/>
<protein>
    <submittedName>
        <fullName evidence="1">Uncharacterized protein</fullName>
    </submittedName>
</protein>
<sequence length="79" mass="9258">MKINSGRLLSSSSAENQFASHDIDLGKAKATKEEYPLYVKNLKNCQLSFIKLKQKTFHNLYGRFFYFYSKKQKNSINRT</sequence>
<organism evidence="1 2">
    <name type="scientific">Chryseobacterium phosphatilyticum</name>
    <dbReference type="NCBI Taxonomy" id="475075"/>
    <lineage>
        <taxon>Bacteria</taxon>
        <taxon>Pseudomonadati</taxon>
        <taxon>Bacteroidota</taxon>
        <taxon>Flavobacteriia</taxon>
        <taxon>Flavobacteriales</taxon>
        <taxon>Weeksellaceae</taxon>
        <taxon>Chryseobacterium group</taxon>
        <taxon>Chryseobacterium</taxon>
    </lineage>
</organism>
<comment type="caution">
    <text evidence="1">The sequence shown here is derived from an EMBL/GenBank/DDBJ whole genome shotgun (WGS) entry which is preliminary data.</text>
</comment>
<dbReference type="EMBL" id="PPED02000008">
    <property type="protein sequence ID" value="PWN63015.1"/>
    <property type="molecule type" value="Genomic_DNA"/>
</dbReference>
<evidence type="ECO:0000313" key="2">
    <source>
        <dbReference type="Proteomes" id="UP000236594"/>
    </source>
</evidence>
<name>A0A316WNY8_9FLAO</name>
<keyword evidence="2" id="KW-1185">Reference proteome</keyword>
<proteinExistence type="predicted"/>
<accession>A0A316WNY8</accession>
<evidence type="ECO:0000313" key="1">
    <source>
        <dbReference type="EMBL" id="PWN63015.1"/>
    </source>
</evidence>
<reference evidence="1 2" key="1">
    <citation type="submission" date="2018-04" db="EMBL/GenBank/DDBJ databases">
        <title>Draft Genome Sequence of Phosphate-Solubilizing Chryseobacterium sp. ISE14 that is a Biocontrol and Plant Growth-Promoting Rhizobacterium Isolated from Cucumber.</title>
        <authorList>
            <person name="Jeong J.-J."/>
            <person name="Sang M.K."/>
            <person name="Choi I.-G."/>
            <person name="Kim K.D."/>
        </authorList>
    </citation>
    <scope>NUCLEOTIDE SEQUENCE [LARGE SCALE GENOMIC DNA]</scope>
    <source>
        <strain evidence="1 2">ISE14</strain>
    </source>
</reference>